<keyword evidence="2" id="KW-1185">Reference proteome</keyword>
<dbReference type="PANTHER" id="PTHR20898:SF0">
    <property type="entry name" value="DAEDALUS ON 3-RELATED"/>
    <property type="match status" value="1"/>
</dbReference>
<dbReference type="Pfam" id="PF06477">
    <property type="entry name" value="DUF1091"/>
    <property type="match status" value="1"/>
</dbReference>
<gene>
    <name evidence="1" type="ORF">HERILL_LOCUS4293</name>
</gene>
<dbReference type="AlphaFoldDB" id="A0A7R8UJK7"/>
<dbReference type="PANTHER" id="PTHR20898">
    <property type="entry name" value="DAEDALUS ON 3-RELATED-RELATED"/>
    <property type="match status" value="1"/>
</dbReference>
<evidence type="ECO:0000313" key="2">
    <source>
        <dbReference type="Proteomes" id="UP000594454"/>
    </source>
</evidence>
<dbReference type="EMBL" id="LR899010">
    <property type="protein sequence ID" value="CAD7081172.1"/>
    <property type="molecule type" value="Genomic_DNA"/>
</dbReference>
<dbReference type="InParanoid" id="A0A7R8UJK7"/>
<evidence type="ECO:0000313" key="1">
    <source>
        <dbReference type="EMBL" id="CAD7081172.1"/>
    </source>
</evidence>
<organism evidence="1 2">
    <name type="scientific">Hermetia illucens</name>
    <name type="common">Black soldier fly</name>
    <dbReference type="NCBI Taxonomy" id="343691"/>
    <lineage>
        <taxon>Eukaryota</taxon>
        <taxon>Metazoa</taxon>
        <taxon>Ecdysozoa</taxon>
        <taxon>Arthropoda</taxon>
        <taxon>Hexapoda</taxon>
        <taxon>Insecta</taxon>
        <taxon>Pterygota</taxon>
        <taxon>Neoptera</taxon>
        <taxon>Endopterygota</taxon>
        <taxon>Diptera</taxon>
        <taxon>Brachycera</taxon>
        <taxon>Stratiomyomorpha</taxon>
        <taxon>Stratiomyidae</taxon>
        <taxon>Hermetiinae</taxon>
        <taxon>Hermetia</taxon>
    </lineage>
</organism>
<dbReference type="OrthoDB" id="8026898at2759"/>
<sequence>MTILVGDKMRPRQYCLFLLMVLIPLSEQKRDFYFHLDSCDTESANPKICEVNCTLTKKGDVLGVSGFMNILEPADGGGLSIELKIRKLGGDKYLTFINQTVPDACVYLKGNSRLNIVQIGIDELIKSGKVPGCPVEAGVYYIKDYYISPEYFPPILPEADWNAKGAFFGVKNGVRAECARFSITGSIRLKKNSLWNRFKNPT</sequence>
<protein>
    <recommendedName>
        <fullName evidence="3">MD-2-related lipid-recognition domain-containing protein</fullName>
    </recommendedName>
</protein>
<proteinExistence type="predicted"/>
<dbReference type="Proteomes" id="UP000594454">
    <property type="component" value="Chromosome 2"/>
</dbReference>
<dbReference type="InterPro" id="IPR010512">
    <property type="entry name" value="DUF1091"/>
</dbReference>
<name>A0A7R8UJK7_HERIL</name>
<accession>A0A7R8UJK7</accession>
<reference evidence="1 2" key="1">
    <citation type="submission" date="2020-11" db="EMBL/GenBank/DDBJ databases">
        <authorList>
            <person name="Wallbank WR R."/>
            <person name="Pardo Diaz C."/>
            <person name="Kozak K."/>
            <person name="Martin S."/>
            <person name="Jiggins C."/>
            <person name="Moest M."/>
            <person name="Warren A I."/>
            <person name="Generalovic N T."/>
            <person name="Byers J.R.P. K."/>
            <person name="Montejo-Kovacevich G."/>
            <person name="Yen C E."/>
        </authorList>
    </citation>
    <scope>NUCLEOTIDE SEQUENCE [LARGE SCALE GENOMIC DNA]</scope>
</reference>
<evidence type="ECO:0008006" key="3">
    <source>
        <dbReference type="Google" id="ProtNLM"/>
    </source>
</evidence>
<dbReference type="SMART" id="SM00697">
    <property type="entry name" value="DM8"/>
    <property type="match status" value="1"/>
</dbReference>